<keyword evidence="1" id="KW-1133">Transmembrane helix</keyword>
<evidence type="ECO:0000313" key="3">
    <source>
        <dbReference type="Proteomes" id="UP001190700"/>
    </source>
</evidence>
<feature type="transmembrane region" description="Helical" evidence="1">
    <location>
        <begin position="385"/>
        <end position="409"/>
    </location>
</feature>
<feature type="transmembrane region" description="Helical" evidence="1">
    <location>
        <begin position="466"/>
        <end position="492"/>
    </location>
</feature>
<evidence type="ECO:0000313" key="2">
    <source>
        <dbReference type="EMBL" id="KAK3285002.1"/>
    </source>
</evidence>
<protein>
    <submittedName>
        <fullName evidence="2">Uncharacterized protein</fullName>
    </submittedName>
</protein>
<keyword evidence="1" id="KW-0812">Transmembrane</keyword>
<feature type="transmembrane region" description="Helical" evidence="1">
    <location>
        <begin position="724"/>
        <end position="742"/>
    </location>
</feature>
<keyword evidence="1" id="KW-0472">Membrane</keyword>
<proteinExistence type="predicted"/>
<organism evidence="2 3">
    <name type="scientific">Cymbomonas tetramitiformis</name>
    <dbReference type="NCBI Taxonomy" id="36881"/>
    <lineage>
        <taxon>Eukaryota</taxon>
        <taxon>Viridiplantae</taxon>
        <taxon>Chlorophyta</taxon>
        <taxon>Pyramimonadophyceae</taxon>
        <taxon>Pyramimonadales</taxon>
        <taxon>Pyramimonadaceae</taxon>
        <taxon>Cymbomonas</taxon>
    </lineage>
</organism>
<comment type="caution">
    <text evidence="2">The sequence shown here is derived from an EMBL/GenBank/DDBJ whole genome shotgun (WGS) entry which is preliminary data.</text>
</comment>
<name>A0AAE0LH49_9CHLO</name>
<reference evidence="2 3" key="1">
    <citation type="journal article" date="2015" name="Genome Biol. Evol.">
        <title>Comparative Genomics of a Bacterivorous Green Alga Reveals Evolutionary Causalities and Consequences of Phago-Mixotrophic Mode of Nutrition.</title>
        <authorList>
            <person name="Burns J.A."/>
            <person name="Paasch A."/>
            <person name="Narechania A."/>
            <person name="Kim E."/>
        </authorList>
    </citation>
    <scope>NUCLEOTIDE SEQUENCE [LARGE SCALE GENOMIC DNA]</scope>
    <source>
        <strain evidence="2 3">PLY_AMNH</strain>
    </source>
</reference>
<evidence type="ECO:0000256" key="1">
    <source>
        <dbReference type="SAM" id="Phobius"/>
    </source>
</evidence>
<dbReference type="Proteomes" id="UP001190700">
    <property type="component" value="Unassembled WGS sequence"/>
</dbReference>
<keyword evidence="3" id="KW-1185">Reference proteome</keyword>
<feature type="transmembrane region" description="Helical" evidence="1">
    <location>
        <begin position="504"/>
        <end position="524"/>
    </location>
</feature>
<gene>
    <name evidence="2" type="ORF">CYMTET_7376</name>
</gene>
<feature type="transmembrane region" description="Helical" evidence="1">
    <location>
        <begin position="421"/>
        <end position="446"/>
    </location>
</feature>
<sequence length="1073" mass="120158">MEFDVGSGADLPMISLECNVSEIEDRAVSAAFLISLTHQFGLRGSRRCGLLRENVNYNDAALTSTEDGMPQCGWCSTCGYVTEKCVHGKWPCPTGCQTTHGCHKELYWTECPQPCCGKHTITTRQVHQEVVLKLTRDRKCRFSEVASLAQEDTDGYPYFGSAYAFVSHSWDSPWESLVDAVSLHSTQWLRDHPGETPPYYWIDIFAVNQYWGTAANQSDMYDFRTPNENVGFPRVIRAAGRTLVLQEPWHNPRPDKRVWCLFEMNKTLEQGCELGVLLDRIDREECRWKIVGQRGLRLIEQAVLAIDVANANATVESDRDDIFSLVQATTGVDGLNDAVRSRLRDWLVEFALECIKRFEHLPSESELALEPEEARWHYAHSRWPTYFLSAGWTCLCCTLVSLIAYVFVHNAQATNAFTEDLILFFGFYVCGVVGAVLLGIGVWLLLRSRKVTGGNTMNVIGISGWLPCSIALGLLVNYVCVPLMLITPLLLFLEAPSQRFFTEYMTIAVGLPFTLTVSVAFLHFQASLSVGAQKLKLKVAEVIETSDVPNAEAIRLYHAVIKAADTAQHRDLLITGCTCLARLLIYEEQPVLAGESESGEVFAHRAEAEIQKHLALRQRFWYDYVIIGGRGTLTGLFSSAQWSAPELLYCQAHARAALGDHQGSVVALKTAQIAGLRRQAIQEDVFFRELLMGPHRASFQAVADAMQPVECVWWTSSRRRPATFFFLVVAFSLYLLVNYLLFQSLAATWRNDNSAMAECDSGTVILGGASEAQKARNAQYINGWYMETGSCYGKPAYTQQDYGYIDNPRLYYLSAQVLTDAYTGTQRSMWCISWEACDCMNPTLQVEDDATEPFEITQLWTQYKAEGNTLKYPFVNPNVTLSCSEQNWRIPDSGNGSAVGGASKIRVYTGSYFQLLCSYAEYRFTAEDCDGRTITFGSSGRDTVHIAPFEISVESWNYGFVQISSRQGADMPYTVFVKDCTSGACTRFPGTFDPNATAEPNPEYYDQRGSQGTKLDILSSIRVMEKLHTIMGCGHIRSWCEDVLTNAAPNTPKVYSSKIPERFDALSMLKVPE</sequence>
<dbReference type="AlphaFoldDB" id="A0AAE0LH49"/>
<dbReference type="EMBL" id="LGRX02002017">
    <property type="protein sequence ID" value="KAK3285002.1"/>
    <property type="molecule type" value="Genomic_DNA"/>
</dbReference>
<accession>A0AAE0LH49</accession>